<reference evidence="1" key="1">
    <citation type="journal article" date="2014" name="Int. J. Syst. Evol. Microbiol.">
        <title>Complete genome sequence of Corynebacterium casei LMG S-19264T (=DSM 44701T), isolated from a smear-ripened cheese.</title>
        <authorList>
            <consortium name="US DOE Joint Genome Institute (JGI-PGF)"/>
            <person name="Walter F."/>
            <person name="Albersmeier A."/>
            <person name="Kalinowski J."/>
            <person name="Ruckert C."/>
        </authorList>
    </citation>
    <scope>NUCLEOTIDE SEQUENCE</scope>
    <source>
        <strain evidence="1">CGMCC 1.12698</strain>
    </source>
</reference>
<accession>A0A917EN94</accession>
<evidence type="ECO:0000313" key="1">
    <source>
        <dbReference type="EMBL" id="GGE58993.1"/>
    </source>
</evidence>
<sequence>MNYTVDPSLHVVDTHQAFIISAKNIHLQLNIKEEEKSKVYNLVQRLKRNQIEIESMLNDSSFESQVVKVFINKGIIQQKIIESSQSFKGIKRIFANKDLLRVLKETVTDECEIRDNTCTTFLEVICEEEPVGRDIFIYILQDSLFVSLSRVDNVADHHIVNSKQLQYIAFVLIEKMSALMMKLKEDISVKIDLTFYENEVTGIVMDGIDENNFFTSMFTNEILHNVCVDVDYDCFFPLVHLLYRDIEKGVRIEALGFDKYDSARNLLSLLSNAYKEITIYRNDSDVINHKLNTPSFIGKFTNLYFGKELHVCDEMDKKVLFLDTYKVQIPLEKYSKNEYSYFLTLYLDTLNRNKGGMINGNILVQR</sequence>
<name>A0A917EN94_9BACI</name>
<dbReference type="AlphaFoldDB" id="A0A917EN94"/>
<keyword evidence="2" id="KW-1185">Reference proteome</keyword>
<dbReference type="EMBL" id="BMFK01000001">
    <property type="protein sequence ID" value="GGE58993.1"/>
    <property type="molecule type" value="Genomic_DNA"/>
</dbReference>
<protein>
    <submittedName>
        <fullName evidence="1">Uncharacterized protein</fullName>
    </submittedName>
</protein>
<reference evidence="1" key="2">
    <citation type="submission" date="2020-09" db="EMBL/GenBank/DDBJ databases">
        <authorList>
            <person name="Sun Q."/>
            <person name="Zhou Y."/>
        </authorList>
    </citation>
    <scope>NUCLEOTIDE SEQUENCE</scope>
    <source>
        <strain evidence="1">CGMCC 1.12698</strain>
    </source>
</reference>
<gene>
    <name evidence="1" type="ORF">GCM10007140_06660</name>
</gene>
<organism evidence="1 2">
    <name type="scientific">Priestia taiwanensis</name>
    <dbReference type="NCBI Taxonomy" id="1347902"/>
    <lineage>
        <taxon>Bacteria</taxon>
        <taxon>Bacillati</taxon>
        <taxon>Bacillota</taxon>
        <taxon>Bacilli</taxon>
        <taxon>Bacillales</taxon>
        <taxon>Bacillaceae</taxon>
        <taxon>Priestia</taxon>
    </lineage>
</organism>
<comment type="caution">
    <text evidence="1">The sequence shown here is derived from an EMBL/GenBank/DDBJ whole genome shotgun (WGS) entry which is preliminary data.</text>
</comment>
<dbReference type="RefSeq" id="WP_188387009.1">
    <property type="nucleotide sequence ID" value="NZ_BMFK01000001.1"/>
</dbReference>
<proteinExistence type="predicted"/>
<dbReference type="Proteomes" id="UP000605259">
    <property type="component" value="Unassembled WGS sequence"/>
</dbReference>
<evidence type="ECO:0000313" key="2">
    <source>
        <dbReference type="Proteomes" id="UP000605259"/>
    </source>
</evidence>